<dbReference type="AlphaFoldDB" id="A0A834HJF9"/>
<proteinExistence type="inferred from homology"/>
<sequence length="307" mass="34482">MVVEVIVPPKLMVLDIGLNLINGTIPSWVFQLPALKYLNLSHNELIGNTLEFQSSSLEIIDLSKNLTHLILSSNSFSGTIPRSNRFSENLNVLALKMNNFSGTIHDSFTKRNNLTTINLYGNGFEGPVPKSLINCRNLEVLDLGRNNFFEEFPHWLGNLPSLHVSILQSNKFHGSIVTVTSTTKFPVPMLRVLDMENNNFTGPLPIKLEIGKPNLVDYFSILKKIDRQRIRRQLKSHFGDTSEMFGRLIDERLKLGRSGKSGAENDVIDILLGYSVLLVILLRINFINGAITSSMVQILLGYLVLQH</sequence>
<accession>A0A834HJF9</accession>
<evidence type="ECO:0000313" key="12">
    <source>
        <dbReference type="EMBL" id="KAF7154472.1"/>
    </source>
</evidence>
<evidence type="ECO:0000256" key="2">
    <source>
        <dbReference type="ARBA" id="ARBA00009592"/>
    </source>
</evidence>
<keyword evidence="6" id="KW-0732">Signal</keyword>
<evidence type="ECO:0000256" key="4">
    <source>
        <dbReference type="ARBA" id="ARBA00022614"/>
    </source>
</evidence>
<comment type="subcellular location">
    <subcellularLocation>
        <location evidence="1">Cell membrane</location>
        <topology evidence="1">Single-pass type I membrane protein</topology>
    </subcellularLocation>
</comment>
<evidence type="ECO:0000256" key="3">
    <source>
        <dbReference type="ARBA" id="ARBA00022475"/>
    </source>
</evidence>
<organism evidence="12 13">
    <name type="scientific">Rhododendron simsii</name>
    <name type="common">Sims's rhododendron</name>
    <dbReference type="NCBI Taxonomy" id="118357"/>
    <lineage>
        <taxon>Eukaryota</taxon>
        <taxon>Viridiplantae</taxon>
        <taxon>Streptophyta</taxon>
        <taxon>Embryophyta</taxon>
        <taxon>Tracheophyta</taxon>
        <taxon>Spermatophyta</taxon>
        <taxon>Magnoliopsida</taxon>
        <taxon>eudicotyledons</taxon>
        <taxon>Gunneridae</taxon>
        <taxon>Pentapetalae</taxon>
        <taxon>asterids</taxon>
        <taxon>Ericales</taxon>
        <taxon>Ericaceae</taxon>
        <taxon>Ericoideae</taxon>
        <taxon>Rhodoreae</taxon>
        <taxon>Rhododendron</taxon>
    </lineage>
</organism>
<keyword evidence="7" id="KW-0677">Repeat</keyword>
<evidence type="ECO:0000256" key="10">
    <source>
        <dbReference type="ARBA" id="ARBA00023170"/>
    </source>
</evidence>
<dbReference type="GO" id="GO:0005886">
    <property type="term" value="C:plasma membrane"/>
    <property type="evidence" value="ECO:0007669"/>
    <property type="project" value="UniProtKB-SubCell"/>
</dbReference>
<dbReference type="PANTHER" id="PTHR27004:SF428">
    <property type="entry name" value="OS01G0160600 PROTEIN"/>
    <property type="match status" value="1"/>
</dbReference>
<keyword evidence="4" id="KW-0433">Leucine-rich repeat</keyword>
<keyword evidence="3" id="KW-1003">Cell membrane</keyword>
<protein>
    <submittedName>
        <fullName evidence="12">Uncharacterized protein</fullName>
    </submittedName>
</protein>
<evidence type="ECO:0000256" key="9">
    <source>
        <dbReference type="ARBA" id="ARBA00023136"/>
    </source>
</evidence>
<dbReference type="Gene3D" id="3.80.10.10">
    <property type="entry name" value="Ribonuclease Inhibitor"/>
    <property type="match status" value="2"/>
</dbReference>
<dbReference type="OrthoDB" id="442066at2759"/>
<keyword evidence="13" id="KW-1185">Reference proteome</keyword>
<comment type="similarity">
    <text evidence="2">Belongs to the RLP family.</text>
</comment>
<keyword evidence="11" id="KW-0325">Glycoprotein</keyword>
<evidence type="ECO:0000313" key="13">
    <source>
        <dbReference type="Proteomes" id="UP000626092"/>
    </source>
</evidence>
<dbReference type="SUPFAM" id="SSF52058">
    <property type="entry name" value="L domain-like"/>
    <property type="match status" value="1"/>
</dbReference>
<evidence type="ECO:0000256" key="1">
    <source>
        <dbReference type="ARBA" id="ARBA00004251"/>
    </source>
</evidence>
<evidence type="ECO:0000256" key="8">
    <source>
        <dbReference type="ARBA" id="ARBA00022989"/>
    </source>
</evidence>
<evidence type="ECO:0000256" key="7">
    <source>
        <dbReference type="ARBA" id="ARBA00022737"/>
    </source>
</evidence>
<comment type="caution">
    <text evidence="12">The sequence shown here is derived from an EMBL/GenBank/DDBJ whole genome shotgun (WGS) entry which is preliminary data.</text>
</comment>
<dbReference type="PANTHER" id="PTHR27004">
    <property type="entry name" value="RECEPTOR-LIKE PROTEIN 12 ISOFORM X1"/>
    <property type="match status" value="1"/>
</dbReference>
<reference evidence="12" key="1">
    <citation type="submission" date="2019-11" db="EMBL/GenBank/DDBJ databases">
        <authorList>
            <person name="Liu Y."/>
            <person name="Hou J."/>
            <person name="Li T.-Q."/>
            <person name="Guan C.-H."/>
            <person name="Wu X."/>
            <person name="Wu H.-Z."/>
            <person name="Ling F."/>
            <person name="Zhang R."/>
            <person name="Shi X.-G."/>
            <person name="Ren J.-P."/>
            <person name="Chen E.-F."/>
            <person name="Sun J.-M."/>
        </authorList>
    </citation>
    <scope>NUCLEOTIDE SEQUENCE</scope>
    <source>
        <strain evidence="12">Adult_tree_wgs_1</strain>
        <tissue evidence="12">Leaves</tissue>
    </source>
</reference>
<evidence type="ECO:0000256" key="6">
    <source>
        <dbReference type="ARBA" id="ARBA00022729"/>
    </source>
</evidence>
<name>A0A834HJF9_RHOSS</name>
<dbReference type="FunFam" id="3.80.10.10:FF:000041">
    <property type="entry name" value="LRR receptor-like serine/threonine-protein kinase ERECTA"/>
    <property type="match status" value="1"/>
</dbReference>
<dbReference type="Pfam" id="PF00560">
    <property type="entry name" value="LRR_1"/>
    <property type="match status" value="4"/>
</dbReference>
<dbReference type="Pfam" id="PF13855">
    <property type="entry name" value="LRR_8"/>
    <property type="match status" value="1"/>
</dbReference>
<evidence type="ECO:0000256" key="11">
    <source>
        <dbReference type="ARBA" id="ARBA00023180"/>
    </source>
</evidence>
<keyword evidence="9" id="KW-0472">Membrane</keyword>
<dbReference type="EMBL" id="WJXA01000001">
    <property type="protein sequence ID" value="KAF7154472.1"/>
    <property type="molecule type" value="Genomic_DNA"/>
</dbReference>
<keyword evidence="8" id="KW-1133">Transmembrane helix</keyword>
<gene>
    <name evidence="12" type="ORF">RHSIM_Rhsim01G0065900</name>
</gene>
<dbReference type="Proteomes" id="UP000626092">
    <property type="component" value="Unassembled WGS sequence"/>
</dbReference>
<dbReference type="InterPro" id="IPR001611">
    <property type="entry name" value="Leu-rich_rpt"/>
</dbReference>
<evidence type="ECO:0000256" key="5">
    <source>
        <dbReference type="ARBA" id="ARBA00022692"/>
    </source>
</evidence>
<dbReference type="InterPro" id="IPR032675">
    <property type="entry name" value="LRR_dom_sf"/>
</dbReference>
<keyword evidence="10" id="KW-0675">Receptor</keyword>
<keyword evidence="5" id="KW-0812">Transmembrane</keyword>